<evidence type="ECO:0000256" key="2">
    <source>
        <dbReference type="SAM" id="MobiDB-lite"/>
    </source>
</evidence>
<organism evidence="3">
    <name type="scientific">Aureoumbra lagunensis</name>
    <dbReference type="NCBI Taxonomy" id="44058"/>
    <lineage>
        <taxon>Eukaryota</taxon>
        <taxon>Sar</taxon>
        <taxon>Stramenopiles</taxon>
        <taxon>Ochrophyta</taxon>
        <taxon>Pelagophyceae</taxon>
        <taxon>Pelagomonadales</taxon>
        <taxon>Aureoumbra</taxon>
    </lineage>
</organism>
<reference evidence="3" key="1">
    <citation type="submission" date="2021-01" db="EMBL/GenBank/DDBJ databases">
        <authorList>
            <person name="Corre E."/>
            <person name="Pelletier E."/>
            <person name="Niang G."/>
            <person name="Scheremetjew M."/>
            <person name="Finn R."/>
            <person name="Kale V."/>
            <person name="Holt S."/>
            <person name="Cochrane G."/>
            <person name="Meng A."/>
            <person name="Brown T."/>
            <person name="Cohen L."/>
        </authorList>
    </citation>
    <scope>NUCLEOTIDE SEQUENCE</scope>
    <source>
        <strain evidence="3">CCMP1510</strain>
    </source>
</reference>
<dbReference type="AlphaFoldDB" id="A0A7S3JYZ5"/>
<feature type="region of interest" description="Disordered" evidence="2">
    <location>
        <begin position="152"/>
        <end position="172"/>
    </location>
</feature>
<gene>
    <name evidence="3" type="ORF">ALAG00032_LOCUS10053</name>
</gene>
<protein>
    <submittedName>
        <fullName evidence="3">Uncharacterized protein</fullName>
    </submittedName>
</protein>
<evidence type="ECO:0000313" key="3">
    <source>
        <dbReference type="EMBL" id="CAE0369290.1"/>
    </source>
</evidence>
<feature type="coiled-coil region" evidence="1">
    <location>
        <begin position="7"/>
        <end position="70"/>
    </location>
</feature>
<name>A0A7S3JYZ5_9STRA</name>
<accession>A0A7S3JYZ5</accession>
<keyword evidence="1" id="KW-0175">Coiled coil</keyword>
<sequence length="172" mass="19423">MEERFSMSEIERKNAELQMRVIELEEQLRAAEDKASRIEMESQDMYENANSQLQKSLEIAHERNRQLERENGTLALALEVYRSRGANATTDQREKAPPFSPLKSKLIANLNTAKAKYASKKEKELFDDDDLNDADTQNLSIIDDEEEEAAAIFSSSSSAKLAGETTSPTKFS</sequence>
<proteinExistence type="predicted"/>
<evidence type="ECO:0000256" key="1">
    <source>
        <dbReference type="SAM" id="Coils"/>
    </source>
</evidence>
<dbReference type="EMBL" id="HBIJ01015028">
    <property type="protein sequence ID" value="CAE0369290.1"/>
    <property type="molecule type" value="Transcribed_RNA"/>
</dbReference>